<feature type="region of interest" description="Disordered" evidence="1">
    <location>
        <begin position="207"/>
        <end position="267"/>
    </location>
</feature>
<evidence type="ECO:0000313" key="2">
    <source>
        <dbReference type="EMBL" id="KAG0019405.1"/>
    </source>
</evidence>
<protein>
    <submittedName>
        <fullName evidence="2">Uncharacterized protein</fullName>
    </submittedName>
</protein>
<sequence>MTVPEQGPRQAPQTFRAVYRHGTTSTAVPYAPTTNINPRFDAKSGQYIILWSDVQRVFQDAQYALDGAEMVPFLVDDNWEELKPLRILANPGVVLDVALDPNSSSRSLYAIMGDVLRVSSSLSDAAANDAIGEGSAASGISLPGLTQQDLPVKSGQQTETLYSRAEKTPNVLHIGVGTGSGDGLYSRGNHSETSLSSSDSANTFYSADENWSGPSRRSSQSRLSQIRSPTVPDLAALTNHSEDSVSASPTDNEVPDVVSSSNAPLAETEQEITDITSIEATTSEAIISSRPVGKTVTPVLSKEVELESSDVEVAVSIPDGSKSRNIWSPQSKRILNRRGPQANVDPPNLADAPEDIQGRVVEYMEQLESLTWHEAPMPRLYDHPDGAEDCSGHGSSSYLQHTHQGFELNQPLELFKEYGVHLLLNLQLFMYSKRSLTTGNDYQTSPRRKTGLSYDQGVEFLQNALGMQKEQIEHSLNWMIDYLFSRALESTMENQLLHVLDGEIQKPPKLTPDDLVQLRSFISLPPNGPGTYGNLYRSVDDDGHVQWVCSTHFYELHPFFSPEYIHEAVQECGGYDYAQGNELASGLYNAQTGSIGARPRSNIEALHLYSALVAGIKCVPEVCLRFHWNVALEDMGLIRDAVVNFGVVSLSLMGPGLRHASAAHSELMIQIMMLPRIQMLVLDSAQAVLKHVHPLLLTKQFPGLRALHLQLDAGTGDLDDIASGLTSAIVNSPNITELSINWEEFEEILDIEAFLQKIAVNRLQAICVVLKVRMQEVTLTINNEEFHNVKLKSSNLFIAGTNPLIHSGHVETLTIADPSDTLGPEDGSELWSILSLNRRLRLLALDTDSNKFQSVGNAVRHIINTLRPNCVLSQLFLKDSLKNEPVSPFLVVFPPMDETPFLY</sequence>
<proteinExistence type="predicted"/>
<feature type="compositionally biased region" description="Low complexity" evidence="1">
    <location>
        <begin position="215"/>
        <end position="228"/>
    </location>
</feature>
<dbReference type="Proteomes" id="UP000703661">
    <property type="component" value="Unassembled WGS sequence"/>
</dbReference>
<organism evidence="2 3">
    <name type="scientific">Entomortierella chlamydospora</name>
    <dbReference type="NCBI Taxonomy" id="101097"/>
    <lineage>
        <taxon>Eukaryota</taxon>
        <taxon>Fungi</taxon>
        <taxon>Fungi incertae sedis</taxon>
        <taxon>Mucoromycota</taxon>
        <taxon>Mortierellomycotina</taxon>
        <taxon>Mortierellomycetes</taxon>
        <taxon>Mortierellales</taxon>
        <taxon>Mortierellaceae</taxon>
        <taxon>Entomortierella</taxon>
    </lineage>
</organism>
<dbReference type="AlphaFoldDB" id="A0A9P6MZ61"/>
<reference evidence="2" key="1">
    <citation type="journal article" date="2020" name="Fungal Divers.">
        <title>Resolving the Mortierellaceae phylogeny through synthesis of multi-gene phylogenetics and phylogenomics.</title>
        <authorList>
            <person name="Vandepol N."/>
            <person name="Liber J."/>
            <person name="Desiro A."/>
            <person name="Na H."/>
            <person name="Kennedy M."/>
            <person name="Barry K."/>
            <person name="Grigoriev I.V."/>
            <person name="Miller A.N."/>
            <person name="O'Donnell K."/>
            <person name="Stajich J.E."/>
            <person name="Bonito G."/>
        </authorList>
    </citation>
    <scope>NUCLEOTIDE SEQUENCE</scope>
    <source>
        <strain evidence="2">NRRL 2769</strain>
    </source>
</reference>
<comment type="caution">
    <text evidence="2">The sequence shown here is derived from an EMBL/GenBank/DDBJ whole genome shotgun (WGS) entry which is preliminary data.</text>
</comment>
<accession>A0A9P6MZ61</accession>
<evidence type="ECO:0000256" key="1">
    <source>
        <dbReference type="SAM" id="MobiDB-lite"/>
    </source>
</evidence>
<evidence type="ECO:0000313" key="3">
    <source>
        <dbReference type="Proteomes" id="UP000703661"/>
    </source>
</evidence>
<keyword evidence="3" id="KW-1185">Reference proteome</keyword>
<dbReference type="EMBL" id="JAAAID010000289">
    <property type="protein sequence ID" value="KAG0019405.1"/>
    <property type="molecule type" value="Genomic_DNA"/>
</dbReference>
<gene>
    <name evidence="2" type="ORF">BGZ80_005861</name>
</gene>
<name>A0A9P6MZ61_9FUNG</name>